<feature type="compositionally biased region" description="Polar residues" evidence="1">
    <location>
        <begin position="10"/>
        <end position="27"/>
    </location>
</feature>
<feature type="region of interest" description="Disordered" evidence="1">
    <location>
        <begin position="1"/>
        <end position="65"/>
    </location>
</feature>
<organism evidence="2 3">
    <name type="scientific">Cricetulus griseus</name>
    <name type="common">Chinese hamster</name>
    <name type="synonym">Cricetulus barabensis griseus</name>
    <dbReference type="NCBI Taxonomy" id="10029"/>
    <lineage>
        <taxon>Eukaryota</taxon>
        <taxon>Metazoa</taxon>
        <taxon>Chordata</taxon>
        <taxon>Craniata</taxon>
        <taxon>Vertebrata</taxon>
        <taxon>Euteleostomi</taxon>
        <taxon>Mammalia</taxon>
        <taxon>Eutheria</taxon>
        <taxon>Euarchontoglires</taxon>
        <taxon>Glires</taxon>
        <taxon>Rodentia</taxon>
        <taxon>Myomorpha</taxon>
        <taxon>Muroidea</taxon>
        <taxon>Cricetidae</taxon>
        <taxon>Cricetinae</taxon>
        <taxon>Cricetulus</taxon>
    </lineage>
</organism>
<sequence>MGGSCPSLIVHSSRSLTSPSWWKTNPGATPPEPRIPTARLRGRQSSAPHHRSIPVPYPCPTSAGTQVGRACAAATEREAAVPEGTGLAGQQGR</sequence>
<dbReference type="GlyGen" id="G3H2I5">
    <property type="glycosylation" value="2 sites"/>
</dbReference>
<protein>
    <submittedName>
        <fullName evidence="2">Uncharacterized protein</fullName>
    </submittedName>
</protein>
<dbReference type="InParanoid" id="G3H2I5"/>
<name>G3H2I5_CRIGR</name>
<evidence type="ECO:0000256" key="1">
    <source>
        <dbReference type="SAM" id="MobiDB-lite"/>
    </source>
</evidence>
<reference evidence="3" key="1">
    <citation type="journal article" date="2011" name="Nat. Biotechnol.">
        <title>The genomic sequence of the Chinese hamster ovary (CHO)-K1 cell line.</title>
        <authorList>
            <person name="Xu X."/>
            <person name="Nagarajan H."/>
            <person name="Lewis N.E."/>
            <person name="Pan S."/>
            <person name="Cai Z."/>
            <person name="Liu X."/>
            <person name="Chen W."/>
            <person name="Xie M."/>
            <person name="Wang W."/>
            <person name="Hammond S."/>
            <person name="Andersen M.R."/>
            <person name="Neff N."/>
            <person name="Passarelli B."/>
            <person name="Koh W."/>
            <person name="Fan H.C."/>
            <person name="Wang J."/>
            <person name="Gui Y."/>
            <person name="Lee K.H."/>
            <person name="Betenbaugh M.J."/>
            <person name="Quake S.R."/>
            <person name="Famili I."/>
            <person name="Palsson B.O."/>
            <person name="Wang J."/>
        </authorList>
    </citation>
    <scope>NUCLEOTIDE SEQUENCE [LARGE SCALE GENOMIC DNA]</scope>
    <source>
        <strain evidence="3">CHO K1 cell line</strain>
    </source>
</reference>
<dbReference type="EMBL" id="JH000115">
    <property type="protein sequence ID" value="EGW03827.1"/>
    <property type="molecule type" value="Genomic_DNA"/>
</dbReference>
<evidence type="ECO:0000313" key="2">
    <source>
        <dbReference type="EMBL" id="EGW03827.1"/>
    </source>
</evidence>
<gene>
    <name evidence="2" type="ORF">I79_004398</name>
</gene>
<proteinExistence type="predicted"/>
<evidence type="ECO:0000313" key="3">
    <source>
        <dbReference type="Proteomes" id="UP000001075"/>
    </source>
</evidence>
<dbReference type="Proteomes" id="UP000001075">
    <property type="component" value="Unassembled WGS sequence"/>
</dbReference>
<accession>G3H2I5</accession>
<dbReference type="AlphaFoldDB" id="G3H2I5"/>